<accession>A0A1Z3NA41</accession>
<name>A0A1Z3NA41_BDEBC</name>
<dbReference type="EMBL" id="CP020946">
    <property type="protein sequence ID" value="ASD64340.1"/>
    <property type="molecule type" value="Genomic_DNA"/>
</dbReference>
<feature type="region of interest" description="Disordered" evidence="1">
    <location>
        <begin position="25"/>
        <end position="44"/>
    </location>
</feature>
<dbReference type="OrthoDB" id="5298789at2"/>
<gene>
    <name evidence="3" type="ORF">B9G79_12575</name>
</gene>
<evidence type="ECO:0000256" key="1">
    <source>
        <dbReference type="SAM" id="MobiDB-lite"/>
    </source>
</evidence>
<evidence type="ECO:0008006" key="5">
    <source>
        <dbReference type="Google" id="ProtNLM"/>
    </source>
</evidence>
<dbReference type="AlphaFoldDB" id="A0A1Z3NA41"/>
<dbReference type="RefSeq" id="WP_088565814.1">
    <property type="nucleotide sequence ID" value="NZ_CP020946.1"/>
</dbReference>
<evidence type="ECO:0000313" key="4">
    <source>
        <dbReference type="Proteomes" id="UP000197003"/>
    </source>
</evidence>
<feature type="signal peptide" evidence="2">
    <location>
        <begin position="1"/>
        <end position="19"/>
    </location>
</feature>
<organism evidence="3 4">
    <name type="scientific">Bdellovibrio bacteriovorus</name>
    <dbReference type="NCBI Taxonomy" id="959"/>
    <lineage>
        <taxon>Bacteria</taxon>
        <taxon>Pseudomonadati</taxon>
        <taxon>Bdellovibrionota</taxon>
        <taxon>Bdellovibrionia</taxon>
        <taxon>Bdellovibrionales</taxon>
        <taxon>Pseudobdellovibrionaceae</taxon>
        <taxon>Bdellovibrio</taxon>
    </lineage>
</organism>
<evidence type="ECO:0000256" key="2">
    <source>
        <dbReference type="SAM" id="SignalP"/>
    </source>
</evidence>
<sequence>MGKWFLLILTIFTLSTGYANDGLPMPLPDDPYPGEPYPVPPPAPPKDVPYSLGGGETGRFGTRTFDFFPRYDLNRIKRIRLVGLRNNLEIVEVRIQYADASGERREYRLEGELKSSGVRETVLDGRPIYRITVKASPSYFWKKPGGFRVDVIAVK</sequence>
<reference evidence="3 4" key="1">
    <citation type="submission" date="2017-04" db="EMBL/GenBank/DDBJ databases">
        <title>Whole genome sequence of Bdellovibrio bacteriovorus strain SSB218315.</title>
        <authorList>
            <person name="Oyedara O."/>
            <person name="Rodriguez-Perez M.A."/>
        </authorList>
    </citation>
    <scope>NUCLEOTIDE SEQUENCE [LARGE SCALE GENOMIC DNA]</scope>
    <source>
        <strain evidence="3 4">SSB218315</strain>
    </source>
</reference>
<feature type="chain" id="PRO_5012667279" description="Bdellovibrio beta-sandwich domain-containing protein" evidence="2">
    <location>
        <begin position="20"/>
        <end position="155"/>
    </location>
</feature>
<keyword evidence="2" id="KW-0732">Signal</keyword>
<proteinExistence type="predicted"/>
<evidence type="ECO:0000313" key="3">
    <source>
        <dbReference type="EMBL" id="ASD64340.1"/>
    </source>
</evidence>
<protein>
    <recommendedName>
        <fullName evidence="5">Bdellovibrio beta-sandwich domain-containing protein</fullName>
    </recommendedName>
</protein>
<dbReference type="Proteomes" id="UP000197003">
    <property type="component" value="Chromosome"/>
</dbReference>